<protein>
    <submittedName>
        <fullName evidence="3">Uncharacterized protein</fullName>
    </submittedName>
</protein>
<name>A0A843UKI1_COLES</name>
<proteinExistence type="predicted"/>
<evidence type="ECO:0000256" key="2">
    <source>
        <dbReference type="SAM" id="SignalP"/>
    </source>
</evidence>
<evidence type="ECO:0000256" key="1">
    <source>
        <dbReference type="SAM" id="MobiDB-lite"/>
    </source>
</evidence>
<comment type="caution">
    <text evidence="3">The sequence shown here is derived from an EMBL/GenBank/DDBJ whole genome shotgun (WGS) entry which is preliminary data.</text>
</comment>
<gene>
    <name evidence="3" type="ORF">Taro_016515</name>
</gene>
<evidence type="ECO:0000313" key="3">
    <source>
        <dbReference type="EMBL" id="MQL84005.1"/>
    </source>
</evidence>
<dbReference type="AlphaFoldDB" id="A0A843UKI1"/>
<evidence type="ECO:0000313" key="4">
    <source>
        <dbReference type="Proteomes" id="UP000652761"/>
    </source>
</evidence>
<organism evidence="3 4">
    <name type="scientific">Colocasia esculenta</name>
    <name type="common">Wild taro</name>
    <name type="synonym">Arum esculentum</name>
    <dbReference type="NCBI Taxonomy" id="4460"/>
    <lineage>
        <taxon>Eukaryota</taxon>
        <taxon>Viridiplantae</taxon>
        <taxon>Streptophyta</taxon>
        <taxon>Embryophyta</taxon>
        <taxon>Tracheophyta</taxon>
        <taxon>Spermatophyta</taxon>
        <taxon>Magnoliopsida</taxon>
        <taxon>Liliopsida</taxon>
        <taxon>Araceae</taxon>
        <taxon>Aroideae</taxon>
        <taxon>Colocasieae</taxon>
        <taxon>Colocasia</taxon>
    </lineage>
</organism>
<feature type="signal peptide" evidence="2">
    <location>
        <begin position="1"/>
        <end position="24"/>
    </location>
</feature>
<sequence>MQHLYQIFLRLLCRLLFFAPSCSPAKDLQKPSAKPHPFEKKMASSRSQDSVQLSADQLQRLAKIPICSGKSVEFSHLNGSLSWVDDV</sequence>
<feature type="chain" id="PRO_5032812476" evidence="2">
    <location>
        <begin position="25"/>
        <end position="87"/>
    </location>
</feature>
<accession>A0A843UKI1</accession>
<reference evidence="3" key="1">
    <citation type="submission" date="2017-07" db="EMBL/GenBank/DDBJ databases">
        <title>Taro Niue Genome Assembly and Annotation.</title>
        <authorList>
            <person name="Atibalentja N."/>
            <person name="Keating K."/>
            <person name="Fields C.J."/>
        </authorList>
    </citation>
    <scope>NUCLEOTIDE SEQUENCE</scope>
    <source>
        <strain evidence="3">Niue_2</strain>
        <tissue evidence="3">Leaf</tissue>
    </source>
</reference>
<keyword evidence="2" id="KW-0732">Signal</keyword>
<dbReference type="Proteomes" id="UP000652761">
    <property type="component" value="Unassembled WGS sequence"/>
</dbReference>
<feature type="region of interest" description="Disordered" evidence="1">
    <location>
        <begin position="26"/>
        <end position="49"/>
    </location>
</feature>
<keyword evidence="4" id="KW-1185">Reference proteome</keyword>
<dbReference type="EMBL" id="NMUH01000733">
    <property type="protein sequence ID" value="MQL84005.1"/>
    <property type="molecule type" value="Genomic_DNA"/>
</dbReference>